<gene>
    <name evidence="8" type="ORF">BU23DRAFT_556592</name>
</gene>
<dbReference type="Gene3D" id="1.50.10.10">
    <property type="match status" value="1"/>
</dbReference>
<dbReference type="AlphaFoldDB" id="A0A6A5V039"/>
<dbReference type="PIRSF" id="PIRSF010631">
    <property type="entry name" value="A-rhamnsds"/>
    <property type="match status" value="1"/>
</dbReference>
<feature type="domain" description="Bacterial alpha-L-rhamnosidase N-terminal" evidence="5">
    <location>
        <begin position="162"/>
        <end position="333"/>
    </location>
</feature>
<dbReference type="Pfam" id="PF05592">
    <property type="entry name" value="Bac_rhamnosid"/>
    <property type="match status" value="1"/>
</dbReference>
<dbReference type="InterPro" id="IPR035398">
    <property type="entry name" value="Bac_rhamnosid_C"/>
</dbReference>
<dbReference type="Pfam" id="PF17390">
    <property type="entry name" value="Bac_rhamnosid_C"/>
    <property type="match status" value="1"/>
</dbReference>
<evidence type="ECO:0000256" key="2">
    <source>
        <dbReference type="ARBA" id="ARBA00012652"/>
    </source>
</evidence>
<keyword evidence="3" id="KW-0378">Hydrolase</keyword>
<evidence type="ECO:0000259" key="4">
    <source>
        <dbReference type="Pfam" id="PF05592"/>
    </source>
</evidence>
<dbReference type="GO" id="GO:0005975">
    <property type="term" value="P:carbohydrate metabolic process"/>
    <property type="evidence" value="ECO:0007669"/>
    <property type="project" value="InterPro"/>
</dbReference>
<feature type="domain" description="Alpha-L-rhamnosidase six-hairpin glycosidase" evidence="6">
    <location>
        <begin position="447"/>
        <end position="799"/>
    </location>
</feature>
<dbReference type="InterPro" id="IPR016007">
    <property type="entry name" value="Alpha_rhamnosid"/>
</dbReference>
<comment type="catalytic activity">
    <reaction evidence="1">
        <text>Hydrolysis of terminal non-reducing alpha-L-rhamnose residues in alpha-L-rhamnosides.</text>
        <dbReference type="EC" id="3.2.1.40"/>
    </reaction>
</comment>
<dbReference type="OrthoDB" id="10036721at2759"/>
<accession>A0A6A5V039</accession>
<proteinExistence type="predicted"/>
<name>A0A6A5V039_9PLEO</name>
<dbReference type="Gene3D" id="2.60.40.10">
    <property type="entry name" value="Immunoglobulins"/>
    <property type="match status" value="1"/>
</dbReference>
<dbReference type="EC" id="3.2.1.40" evidence="2"/>
<dbReference type="InterPro" id="IPR013783">
    <property type="entry name" value="Ig-like_fold"/>
</dbReference>
<dbReference type="InterPro" id="IPR008902">
    <property type="entry name" value="Rhamnosid_concanavalin"/>
</dbReference>
<protein>
    <recommendedName>
        <fullName evidence="2">alpha-L-rhamnosidase</fullName>
        <ecNumber evidence="2">3.2.1.40</ecNumber>
    </recommendedName>
</protein>
<evidence type="ECO:0000313" key="9">
    <source>
        <dbReference type="Proteomes" id="UP000800036"/>
    </source>
</evidence>
<dbReference type="PANTHER" id="PTHR33307:SF6">
    <property type="entry name" value="ALPHA-RHAMNOSIDASE (EUROFUNG)-RELATED"/>
    <property type="match status" value="1"/>
</dbReference>
<dbReference type="Pfam" id="PF25788">
    <property type="entry name" value="Ig_Rha78A_N"/>
    <property type="match status" value="1"/>
</dbReference>
<dbReference type="Gene3D" id="2.60.120.260">
    <property type="entry name" value="Galactose-binding domain-like"/>
    <property type="match status" value="2"/>
</dbReference>
<reference evidence="8" key="1">
    <citation type="journal article" date="2020" name="Stud. Mycol.">
        <title>101 Dothideomycetes genomes: a test case for predicting lifestyles and emergence of pathogens.</title>
        <authorList>
            <person name="Haridas S."/>
            <person name="Albert R."/>
            <person name="Binder M."/>
            <person name="Bloem J."/>
            <person name="Labutti K."/>
            <person name="Salamov A."/>
            <person name="Andreopoulos B."/>
            <person name="Baker S."/>
            <person name="Barry K."/>
            <person name="Bills G."/>
            <person name="Bluhm B."/>
            <person name="Cannon C."/>
            <person name="Castanera R."/>
            <person name="Culley D."/>
            <person name="Daum C."/>
            <person name="Ezra D."/>
            <person name="Gonzalez J."/>
            <person name="Henrissat B."/>
            <person name="Kuo A."/>
            <person name="Liang C."/>
            <person name="Lipzen A."/>
            <person name="Lutzoni F."/>
            <person name="Magnuson J."/>
            <person name="Mondo S."/>
            <person name="Nolan M."/>
            <person name="Ohm R."/>
            <person name="Pangilinan J."/>
            <person name="Park H.-J."/>
            <person name="Ramirez L."/>
            <person name="Alfaro M."/>
            <person name="Sun H."/>
            <person name="Tritt A."/>
            <person name="Yoshinaga Y."/>
            <person name="Zwiers L.-H."/>
            <person name="Turgeon B."/>
            <person name="Goodwin S."/>
            <person name="Spatafora J."/>
            <person name="Crous P."/>
            <person name="Grigoriev I."/>
        </authorList>
    </citation>
    <scope>NUCLEOTIDE SEQUENCE</scope>
    <source>
        <strain evidence="8">CBS 107.79</strain>
    </source>
</reference>
<dbReference type="Pfam" id="PF08531">
    <property type="entry name" value="Bac_rhamnosid_N"/>
    <property type="match status" value="1"/>
</dbReference>
<evidence type="ECO:0000313" key="8">
    <source>
        <dbReference type="EMBL" id="KAF1970631.1"/>
    </source>
</evidence>
<evidence type="ECO:0000256" key="1">
    <source>
        <dbReference type="ARBA" id="ARBA00001445"/>
    </source>
</evidence>
<dbReference type="EMBL" id="ML976699">
    <property type="protein sequence ID" value="KAF1970631.1"/>
    <property type="molecule type" value="Genomic_DNA"/>
</dbReference>
<dbReference type="PANTHER" id="PTHR33307">
    <property type="entry name" value="ALPHA-RHAMNOSIDASE (EUROFUNG)"/>
    <property type="match status" value="1"/>
</dbReference>
<keyword evidence="9" id="KW-1185">Reference proteome</keyword>
<dbReference type="SUPFAM" id="SSF49785">
    <property type="entry name" value="Galactose-binding domain-like"/>
    <property type="match status" value="1"/>
</dbReference>
<dbReference type="InterPro" id="IPR035396">
    <property type="entry name" value="Bac_rhamnosid6H"/>
</dbReference>
<dbReference type="InterPro" id="IPR008928">
    <property type="entry name" value="6-hairpin_glycosidase_sf"/>
</dbReference>
<dbReference type="Proteomes" id="UP000800036">
    <property type="component" value="Unassembled WGS sequence"/>
</dbReference>
<sequence>MSSPAVTAPTFEHHFSGLGVDTPTPRISWTFATSSSTAQAWHQTACEVEILFGSAPTDGPHVYQVTSSESVLVPWPARPLHPREVATIRVRVFGKCFGDDSYISTEPSAWSPPATVETALLNASDFSADFIASTARFETGGVLRPVRFKKEFILPERTASNAQARLYITALGVFEAWLNGQHVSDELFAPGWTSYNHRLAYRIYNVTSLLRPGETNVICAEVGDGWYAGRIGLLDGKRFTYGEELGLAAQLEIQGNGTDGFTLCTDNTWQSAPSARLLSELYDGELYDAREEQDDWTAPHTDWRAEEVCRTKVLPRPSGKLVAINAAPVRVTESVSCRNVFKSKSGKTILDFGQNLVGRLFVPRLQLDEGAQVVFRHAEVMEDDELGKRPLRSAKATDIIVGNGKPIINYSPKFTFHGFRYVQVDGWPDELSLRDIQAHVIHTDMKRRGFFECSNASVNQLHRNTVWSMRGNFLSIPTDCPQRDERLGWTGDIQAFAPTASFLYDTMGILESWLEDVAAEQLEDGKGGIPPLVVPRVYMPHFPHLPQAVWDDATVLVPATLYQYSADKALLERQFESMQTWLDVGVDRASDGLWNPDSWQLADWLDPAAPPEDPGASRTDSILVANAFLIYVTRTFAQLCVALNKADLALRYAEDAARLKALFQRRYISPDGNLMGASQTGISLAVTHDLYPESAGARATAAAAQDKLVRQARFHVATGFAGTPLITHALTKIGRPQLAYRMLLEQTCPSWLYTVAMGATTIWERWDSMLPSGRIHPGQMTSFNHYAYGSVCDWLHSSVGGIAPRTPGWRVVRVRPVPGGNLRWAKTVFEGVYGRVECGWTWEEGVFRMELSVPPGCEAVVTLPSELRKDYSLEDEKEMERVVKSGVHKFECVFEAEEWPPKPLIGAFLSMPEDHIAE</sequence>
<dbReference type="InterPro" id="IPR012341">
    <property type="entry name" value="6hp_glycosidase-like_sf"/>
</dbReference>
<dbReference type="GO" id="GO:0030596">
    <property type="term" value="F:alpha-L-rhamnosidase activity"/>
    <property type="evidence" value="ECO:0007669"/>
    <property type="project" value="UniProtKB-EC"/>
</dbReference>
<dbReference type="SUPFAM" id="SSF48208">
    <property type="entry name" value="Six-hairpin glycosidases"/>
    <property type="match status" value="1"/>
</dbReference>
<evidence type="ECO:0000256" key="3">
    <source>
        <dbReference type="ARBA" id="ARBA00022801"/>
    </source>
</evidence>
<dbReference type="Pfam" id="PF17389">
    <property type="entry name" value="Bac_rhamnosid6H"/>
    <property type="match status" value="1"/>
</dbReference>
<feature type="domain" description="Alpha-L-rhamnosidase C-terminal" evidence="7">
    <location>
        <begin position="801"/>
        <end position="870"/>
    </location>
</feature>
<evidence type="ECO:0000259" key="5">
    <source>
        <dbReference type="Pfam" id="PF08531"/>
    </source>
</evidence>
<dbReference type="Gene3D" id="2.60.420.10">
    <property type="entry name" value="Maltose phosphorylase, domain 3"/>
    <property type="match status" value="1"/>
</dbReference>
<dbReference type="InterPro" id="IPR013737">
    <property type="entry name" value="Bac_rhamnosid_N"/>
</dbReference>
<dbReference type="InterPro" id="IPR008979">
    <property type="entry name" value="Galactose-bd-like_sf"/>
</dbReference>
<feature type="domain" description="Alpha-L-rhamnosidase concanavalin-like" evidence="4">
    <location>
        <begin position="342"/>
        <end position="442"/>
    </location>
</feature>
<evidence type="ECO:0000259" key="6">
    <source>
        <dbReference type="Pfam" id="PF17389"/>
    </source>
</evidence>
<evidence type="ECO:0000259" key="7">
    <source>
        <dbReference type="Pfam" id="PF17390"/>
    </source>
</evidence>
<organism evidence="8 9">
    <name type="scientific">Bimuria novae-zelandiae CBS 107.79</name>
    <dbReference type="NCBI Taxonomy" id="1447943"/>
    <lineage>
        <taxon>Eukaryota</taxon>
        <taxon>Fungi</taxon>
        <taxon>Dikarya</taxon>
        <taxon>Ascomycota</taxon>
        <taxon>Pezizomycotina</taxon>
        <taxon>Dothideomycetes</taxon>
        <taxon>Pleosporomycetidae</taxon>
        <taxon>Pleosporales</taxon>
        <taxon>Massarineae</taxon>
        <taxon>Didymosphaeriaceae</taxon>
        <taxon>Bimuria</taxon>
    </lineage>
</organism>